<evidence type="ECO:0000313" key="2">
    <source>
        <dbReference type="Proteomes" id="UP000758155"/>
    </source>
</evidence>
<keyword evidence="2" id="KW-1185">Reference proteome</keyword>
<dbReference type="SUPFAM" id="SSF53067">
    <property type="entry name" value="Actin-like ATPase domain"/>
    <property type="match status" value="1"/>
</dbReference>
<organism evidence="1 2">
    <name type="scientific">Didymella heteroderae</name>
    <dbReference type="NCBI Taxonomy" id="1769908"/>
    <lineage>
        <taxon>Eukaryota</taxon>
        <taxon>Fungi</taxon>
        <taxon>Dikarya</taxon>
        <taxon>Ascomycota</taxon>
        <taxon>Pezizomycotina</taxon>
        <taxon>Dothideomycetes</taxon>
        <taxon>Pleosporomycetidae</taxon>
        <taxon>Pleosporales</taxon>
        <taxon>Pleosporineae</taxon>
        <taxon>Didymellaceae</taxon>
        <taxon>Didymella</taxon>
    </lineage>
</organism>
<dbReference type="AlphaFoldDB" id="A0A9P4WFZ4"/>
<protein>
    <submittedName>
        <fullName evidence="1">Uncharacterized protein</fullName>
    </submittedName>
</protein>
<name>A0A9P4WFZ4_9PLEO</name>
<accession>A0A9P4WFZ4</accession>
<dbReference type="Gene3D" id="3.30.420.40">
    <property type="match status" value="2"/>
</dbReference>
<sequence>MWLSSASNVRFENLKRLFDMESDFLASERKRIKDLELDITIDEVLEKWWSDRLGPLTKRVSPGSTITIAIAHPAHFSPQSVQKLRDFFGRTRLGRSFNVAVSEEATAALHGSRYCGFEAGDIVLVVDGGKSTIDCACLEITNNEESLTTLIFATRGLNIGAHSINSIARRYGQSQIDVYKECTSTDVKAFMSSESFDRATELWWNQFELNYKRNLKSARENALLDHISCVPTPELMTTVEKASSDLADEVKGLIQRMLVEIKNMTARDLTHIICIGGYCQSLELRSALGDLRPEPQFERCDSDGNDVINGLQSLVLHPERAAWCSAPQHYLVTQDSSNGGLEALLMCKQGDRLANSESVRLLSPSETILARKKQYKTPYEMPSHLVAMNVSIDTTDSDDHEEISHHLEIRTADPLIPYPNREGFLVSKLEDTMFLQEYIVRLPDDYRDLLRQEGNMTLYICITAKGQDIVLSAIRAREPSSIPDIEWLTLPEVRGTYSADLIDTFQTSVCVTAAVRQGMDASLLWSEP</sequence>
<proteinExistence type="predicted"/>
<gene>
    <name evidence="1" type="ORF">E8E12_001300</name>
</gene>
<dbReference type="InterPro" id="IPR043129">
    <property type="entry name" value="ATPase_NBD"/>
</dbReference>
<dbReference type="EMBL" id="SWKV01000159">
    <property type="protein sequence ID" value="KAF3031346.1"/>
    <property type="molecule type" value="Genomic_DNA"/>
</dbReference>
<dbReference type="Proteomes" id="UP000758155">
    <property type="component" value="Unassembled WGS sequence"/>
</dbReference>
<dbReference type="Gene3D" id="3.90.640.10">
    <property type="entry name" value="Actin, Chain A, domain 4"/>
    <property type="match status" value="1"/>
</dbReference>
<reference evidence="1" key="1">
    <citation type="submission" date="2019-04" db="EMBL/GenBank/DDBJ databases">
        <title>Sequencing of skin fungus with MAO and IRED activity.</title>
        <authorList>
            <person name="Marsaioli A.J."/>
            <person name="Bonatto J.M.C."/>
            <person name="Reis Junior O."/>
        </authorList>
    </citation>
    <scope>NUCLEOTIDE SEQUENCE</scope>
    <source>
        <strain evidence="1">28M1</strain>
    </source>
</reference>
<evidence type="ECO:0000313" key="1">
    <source>
        <dbReference type="EMBL" id="KAF3031346.1"/>
    </source>
</evidence>
<comment type="caution">
    <text evidence="1">The sequence shown here is derived from an EMBL/GenBank/DDBJ whole genome shotgun (WGS) entry which is preliminary data.</text>
</comment>